<accession>A0AAV6MC87</accession>
<name>A0AAV6MC87_9ROSI</name>
<comment type="caution">
    <text evidence="1">The sequence shown here is derived from an EMBL/GenBank/DDBJ whole genome shotgun (WGS) entry which is preliminary data.</text>
</comment>
<feature type="non-terminal residue" evidence="1">
    <location>
        <position position="1"/>
    </location>
</feature>
<gene>
    <name evidence="1" type="ORF">SDJN03_23009</name>
</gene>
<sequence length="93" mass="10631">MELCGLGFLEVANKWRRRRRIRRQKPEAERFPLELGVAWYSTGREASSFLLPRACFWCRVAKHQSGLRVDAGFGTAAAKNGFYVRLSSDYCTG</sequence>
<dbReference type="AlphaFoldDB" id="A0AAV6MC87"/>
<protein>
    <submittedName>
        <fullName evidence="1">Uncharacterized protein</fullName>
    </submittedName>
</protein>
<keyword evidence="2" id="KW-1185">Reference proteome</keyword>
<proteinExistence type="predicted"/>
<evidence type="ECO:0000313" key="1">
    <source>
        <dbReference type="EMBL" id="KAG6578561.1"/>
    </source>
</evidence>
<dbReference type="EMBL" id="JAGKQH010000015">
    <property type="protein sequence ID" value="KAG6578561.1"/>
    <property type="molecule type" value="Genomic_DNA"/>
</dbReference>
<organism evidence="1 2">
    <name type="scientific">Cucurbita argyrosperma subsp. sororia</name>
    <dbReference type="NCBI Taxonomy" id="37648"/>
    <lineage>
        <taxon>Eukaryota</taxon>
        <taxon>Viridiplantae</taxon>
        <taxon>Streptophyta</taxon>
        <taxon>Embryophyta</taxon>
        <taxon>Tracheophyta</taxon>
        <taxon>Spermatophyta</taxon>
        <taxon>Magnoliopsida</taxon>
        <taxon>eudicotyledons</taxon>
        <taxon>Gunneridae</taxon>
        <taxon>Pentapetalae</taxon>
        <taxon>rosids</taxon>
        <taxon>fabids</taxon>
        <taxon>Cucurbitales</taxon>
        <taxon>Cucurbitaceae</taxon>
        <taxon>Cucurbiteae</taxon>
        <taxon>Cucurbita</taxon>
    </lineage>
</organism>
<reference evidence="1 2" key="1">
    <citation type="journal article" date="2021" name="Hortic Res">
        <title>The domestication of Cucurbita argyrosperma as revealed by the genome of its wild relative.</title>
        <authorList>
            <person name="Barrera-Redondo J."/>
            <person name="Sanchez-de la Vega G."/>
            <person name="Aguirre-Liguori J.A."/>
            <person name="Castellanos-Morales G."/>
            <person name="Gutierrez-Guerrero Y.T."/>
            <person name="Aguirre-Dugua X."/>
            <person name="Aguirre-Planter E."/>
            <person name="Tenaillon M.I."/>
            <person name="Lira-Saade R."/>
            <person name="Eguiarte L.E."/>
        </authorList>
    </citation>
    <scope>NUCLEOTIDE SEQUENCE [LARGE SCALE GENOMIC DNA]</scope>
    <source>
        <strain evidence="1">JBR-2021</strain>
    </source>
</reference>
<dbReference type="Proteomes" id="UP000685013">
    <property type="component" value="Chromosome 15"/>
</dbReference>
<evidence type="ECO:0000313" key="2">
    <source>
        <dbReference type="Proteomes" id="UP000685013"/>
    </source>
</evidence>